<gene>
    <name evidence="1" type="ORF">AFUS01_LOCUS36822</name>
</gene>
<dbReference type="AlphaFoldDB" id="A0A8J2PYN9"/>
<sequence length="170" mass="19174">MEKDIADILAFTDSNSMNVGIPRFLLTTKLLSILFKTDLKSTTGQAVIFKMRRILENVGHQADAKLAKGCSLISYSKFANASVDTVLWTAFEADLQKSGIVENSRRYSENYLRHREHYCSPLNQFVLANIQFLLAGLPFVAPDILAMTNPTNEELIGWNHMWAVLGKPFY</sequence>
<dbReference type="Proteomes" id="UP000708208">
    <property type="component" value="Unassembled WGS sequence"/>
</dbReference>
<name>A0A8J2PYN9_9HEXA</name>
<protein>
    <submittedName>
        <fullName evidence="1">Uncharacterized protein</fullName>
    </submittedName>
</protein>
<evidence type="ECO:0000313" key="2">
    <source>
        <dbReference type="Proteomes" id="UP000708208"/>
    </source>
</evidence>
<organism evidence="1 2">
    <name type="scientific">Allacma fusca</name>
    <dbReference type="NCBI Taxonomy" id="39272"/>
    <lineage>
        <taxon>Eukaryota</taxon>
        <taxon>Metazoa</taxon>
        <taxon>Ecdysozoa</taxon>
        <taxon>Arthropoda</taxon>
        <taxon>Hexapoda</taxon>
        <taxon>Collembola</taxon>
        <taxon>Symphypleona</taxon>
        <taxon>Sminthuridae</taxon>
        <taxon>Allacma</taxon>
    </lineage>
</organism>
<keyword evidence="2" id="KW-1185">Reference proteome</keyword>
<dbReference type="EMBL" id="CAJVCH010541118">
    <property type="protein sequence ID" value="CAG7826785.1"/>
    <property type="molecule type" value="Genomic_DNA"/>
</dbReference>
<evidence type="ECO:0000313" key="1">
    <source>
        <dbReference type="EMBL" id="CAG7826785.1"/>
    </source>
</evidence>
<proteinExistence type="predicted"/>
<reference evidence="1" key="1">
    <citation type="submission" date="2021-06" db="EMBL/GenBank/DDBJ databases">
        <authorList>
            <person name="Hodson N. C."/>
            <person name="Mongue J. A."/>
            <person name="Jaron S. K."/>
        </authorList>
    </citation>
    <scope>NUCLEOTIDE SEQUENCE</scope>
</reference>
<dbReference type="OrthoDB" id="6361347at2759"/>
<accession>A0A8J2PYN9</accession>
<comment type="caution">
    <text evidence="1">The sequence shown here is derived from an EMBL/GenBank/DDBJ whole genome shotgun (WGS) entry which is preliminary data.</text>
</comment>